<evidence type="ECO:0000313" key="2">
    <source>
        <dbReference type="Proteomes" id="UP000017820"/>
    </source>
</evidence>
<sequence>MNYPVKTYVESDNKALFDVIERFPLATMFCTGSDTTPSHICHLPVSLCRDTLTIFGHATRENPIKHFISSSVEAVFRGPDTYLSPKQVEGIKLPTWDYVTVHCTGMLESIDDYEQQLLTMQHILNAFENDNDPWQLSSVPEKQLKAMCNALIFFKVKLDTLTGNFKLSQNKGAETRAEIANLLCNTNPQMSRYYD</sequence>
<evidence type="ECO:0000313" key="1">
    <source>
        <dbReference type="EMBL" id="ESP90746.1"/>
    </source>
</evidence>
<proteinExistence type="predicted"/>
<gene>
    <name evidence="1" type="ORF">PL2TA16_01850</name>
</gene>
<dbReference type="InterPro" id="IPR012349">
    <property type="entry name" value="Split_barrel_FMN-bd"/>
</dbReference>
<dbReference type="PANTHER" id="PTHR35802:SF1">
    <property type="entry name" value="PROTEASE SYNTHASE AND SPORULATION PROTEIN PAI 2"/>
    <property type="match status" value="1"/>
</dbReference>
<dbReference type="Proteomes" id="UP000017820">
    <property type="component" value="Unassembled WGS sequence"/>
</dbReference>
<dbReference type="AlphaFoldDB" id="V4GZY2"/>
<organism evidence="1 2">
    <name type="scientific">Pseudoalteromonas luteoviolacea (strain 2ta16)</name>
    <dbReference type="NCBI Taxonomy" id="1353533"/>
    <lineage>
        <taxon>Bacteria</taxon>
        <taxon>Pseudomonadati</taxon>
        <taxon>Pseudomonadota</taxon>
        <taxon>Gammaproteobacteria</taxon>
        <taxon>Alteromonadales</taxon>
        <taxon>Pseudoalteromonadaceae</taxon>
        <taxon>Pseudoalteromonas</taxon>
    </lineage>
</organism>
<protein>
    <submittedName>
        <fullName evidence="1">Transcriptional regulator</fullName>
    </submittedName>
</protein>
<dbReference type="Pfam" id="PF04299">
    <property type="entry name" value="FMN_bind_2"/>
    <property type="match status" value="1"/>
</dbReference>
<dbReference type="PIRSF" id="PIRSF010372">
    <property type="entry name" value="PaiB"/>
    <property type="match status" value="1"/>
</dbReference>
<dbReference type="InterPro" id="IPR007396">
    <property type="entry name" value="TR_PAI2-type"/>
</dbReference>
<dbReference type="SUPFAM" id="SSF50475">
    <property type="entry name" value="FMN-binding split barrel"/>
    <property type="match status" value="1"/>
</dbReference>
<dbReference type="PANTHER" id="PTHR35802">
    <property type="entry name" value="PROTEASE SYNTHASE AND SPORULATION PROTEIN PAI 2"/>
    <property type="match status" value="1"/>
</dbReference>
<dbReference type="RefSeq" id="WP_023402103.1">
    <property type="nucleotide sequence ID" value="NZ_AUSV01000134.1"/>
</dbReference>
<comment type="caution">
    <text evidence="1">The sequence shown here is derived from an EMBL/GenBank/DDBJ whole genome shotgun (WGS) entry which is preliminary data.</text>
</comment>
<name>V4GZY2_PSEL2</name>
<dbReference type="Gene3D" id="2.30.110.10">
    <property type="entry name" value="Electron Transport, Fmn-binding Protein, Chain A"/>
    <property type="match status" value="1"/>
</dbReference>
<accession>V4GZY2</accession>
<dbReference type="EMBL" id="AUSV01000134">
    <property type="protein sequence ID" value="ESP90746.1"/>
    <property type="molecule type" value="Genomic_DNA"/>
</dbReference>
<dbReference type="PATRIC" id="fig|1353533.3.peg.5290"/>
<reference evidence="1 2" key="1">
    <citation type="submission" date="2013-07" db="EMBL/GenBank/DDBJ databases">
        <title>Draft genome sequence of Pseudoalteromonas luteoviolacea 2ta16.</title>
        <authorList>
            <person name="Allen E.E."/>
            <person name="Azam F."/>
            <person name="Podell S."/>
        </authorList>
    </citation>
    <scope>NUCLEOTIDE SEQUENCE [LARGE SCALE GENOMIC DNA]</scope>
    <source>
        <strain evidence="1 2">2ta16</strain>
    </source>
</reference>